<dbReference type="SUPFAM" id="SSF56059">
    <property type="entry name" value="Glutathione synthetase ATP-binding domain-like"/>
    <property type="match status" value="1"/>
</dbReference>
<reference evidence="7" key="1">
    <citation type="journal article" date="2019" name="Int. J. Syst. Evol. Microbiol.">
        <title>The Global Catalogue of Microorganisms (GCM) 10K type strain sequencing project: providing services to taxonomists for standard genome sequencing and annotation.</title>
        <authorList>
            <consortium name="The Broad Institute Genomics Platform"/>
            <consortium name="The Broad Institute Genome Sequencing Center for Infectious Disease"/>
            <person name="Wu L."/>
            <person name="Ma J."/>
        </authorList>
    </citation>
    <scope>NUCLEOTIDE SEQUENCE [LARGE SCALE GENOMIC DNA]</scope>
    <source>
        <strain evidence="7">CCM 320</strain>
    </source>
</reference>
<evidence type="ECO:0000256" key="2">
    <source>
        <dbReference type="ARBA" id="ARBA00022741"/>
    </source>
</evidence>
<dbReference type="InterPro" id="IPR005479">
    <property type="entry name" value="CPAse_ATP-bd"/>
</dbReference>
<evidence type="ECO:0000256" key="3">
    <source>
        <dbReference type="ARBA" id="ARBA00022840"/>
    </source>
</evidence>
<evidence type="ECO:0000313" key="7">
    <source>
        <dbReference type="Proteomes" id="UP001595625"/>
    </source>
</evidence>
<dbReference type="InterPro" id="IPR052032">
    <property type="entry name" value="ATP-dep_AA_Ligase"/>
</dbReference>
<dbReference type="Pfam" id="PF21360">
    <property type="entry name" value="PylC-like_N"/>
    <property type="match status" value="1"/>
</dbReference>
<dbReference type="EMBL" id="JBHRUJ010000017">
    <property type="protein sequence ID" value="MFC3212199.1"/>
    <property type="molecule type" value="Genomic_DNA"/>
</dbReference>
<gene>
    <name evidence="6" type="ORF">ACFOEJ_14015</name>
</gene>
<keyword evidence="7" id="KW-1185">Reference proteome</keyword>
<evidence type="ECO:0000313" key="6">
    <source>
        <dbReference type="EMBL" id="MFC3212199.1"/>
    </source>
</evidence>
<dbReference type="Proteomes" id="UP001595625">
    <property type="component" value="Unassembled WGS sequence"/>
</dbReference>
<dbReference type="SUPFAM" id="SSF52440">
    <property type="entry name" value="PreATP-grasp domain"/>
    <property type="match status" value="1"/>
</dbReference>
<keyword evidence="1" id="KW-0436">Ligase</keyword>
<feature type="domain" description="ATP-grasp" evidence="5">
    <location>
        <begin position="112"/>
        <end position="307"/>
    </location>
</feature>
<proteinExistence type="predicted"/>
<dbReference type="PROSITE" id="PS50975">
    <property type="entry name" value="ATP_GRASP"/>
    <property type="match status" value="1"/>
</dbReference>
<protein>
    <recommendedName>
        <fullName evidence="5">ATP-grasp domain-containing protein</fullName>
    </recommendedName>
</protein>
<dbReference type="RefSeq" id="WP_165850144.1">
    <property type="nucleotide sequence ID" value="NZ_JBHRUJ010000017.1"/>
</dbReference>
<keyword evidence="2 4" id="KW-0547">Nucleotide-binding</keyword>
<evidence type="ECO:0000256" key="1">
    <source>
        <dbReference type="ARBA" id="ARBA00022598"/>
    </source>
</evidence>
<accession>A0ABV7KRY9</accession>
<name>A0ABV7KRY9_PLAOK</name>
<dbReference type="Gene3D" id="3.30.1490.20">
    <property type="entry name" value="ATP-grasp fold, A domain"/>
    <property type="match status" value="1"/>
</dbReference>
<dbReference type="PANTHER" id="PTHR43585">
    <property type="entry name" value="FUMIPYRROLE BIOSYNTHESIS PROTEIN C"/>
    <property type="match status" value="1"/>
</dbReference>
<dbReference type="InterPro" id="IPR040570">
    <property type="entry name" value="LAL_C2"/>
</dbReference>
<dbReference type="PANTHER" id="PTHR43585:SF2">
    <property type="entry name" value="ATP-GRASP ENZYME FSQD"/>
    <property type="match status" value="1"/>
</dbReference>
<dbReference type="InterPro" id="IPR011761">
    <property type="entry name" value="ATP-grasp"/>
</dbReference>
<evidence type="ECO:0000259" key="5">
    <source>
        <dbReference type="PROSITE" id="PS50975"/>
    </source>
</evidence>
<evidence type="ECO:0000256" key="4">
    <source>
        <dbReference type="PROSITE-ProRule" id="PRU00409"/>
    </source>
</evidence>
<dbReference type="Pfam" id="PF02786">
    <property type="entry name" value="CPSase_L_D2"/>
    <property type="match status" value="1"/>
</dbReference>
<dbReference type="InterPro" id="IPR048764">
    <property type="entry name" value="PylC_N"/>
</dbReference>
<sequence>MEAQQKKILLLSGIAHMVDVVKTAQNMGYYVIVTDRDAGSPAKKAADKSYEVSTADIDRLVEIAQAEKIDGVFNGFDDVNTWNALALCERLGIPYYATYEQLEICSNKDRFKNHCRNFDVPVVEEYNLDNGLTEELIGSLQFPVIVKPVDSYASQGITVCYGPKDVKAGYAKALEYSKSETAIIEPFIDTPYGLMMYYTAYQGDIVLSAVTDRHVHKHFAEHPPLPIAVMFPSRHREQYLADVDPQVRAMLRGMGIQNGVLLIQALYDNGRFYLYEMGFRISGSQHYNIIEKQTGINLLEMMLDLSVGKDISKYDTRHFDDSYIPHPSCNLPILMHSGTIADIRGMEEILAMPEILTAVVNRKAGDTVAPSGSYAQMFGRFTIVADSSTELNRAIDAIYDTLEIRSTEGEEMLLVRFHPEEILKA</sequence>
<comment type="caution">
    <text evidence="6">The sequence shown here is derived from an EMBL/GenBank/DDBJ whole genome shotgun (WGS) entry which is preliminary data.</text>
</comment>
<dbReference type="InterPro" id="IPR013815">
    <property type="entry name" value="ATP_grasp_subdomain_1"/>
</dbReference>
<dbReference type="Gene3D" id="3.40.50.20">
    <property type="match status" value="1"/>
</dbReference>
<organism evidence="6 7">
    <name type="scientific">Planomicrobium okeanokoites</name>
    <name type="common">Planococcus okeanokoites</name>
    <name type="synonym">Flavobacterium okeanokoites</name>
    <dbReference type="NCBI Taxonomy" id="244"/>
    <lineage>
        <taxon>Bacteria</taxon>
        <taxon>Bacillati</taxon>
        <taxon>Bacillota</taxon>
        <taxon>Bacilli</taxon>
        <taxon>Bacillales</taxon>
        <taxon>Caryophanaceae</taxon>
        <taxon>Planomicrobium</taxon>
    </lineage>
</organism>
<dbReference type="Gene3D" id="3.30.470.20">
    <property type="entry name" value="ATP-grasp fold, B domain"/>
    <property type="match status" value="1"/>
</dbReference>
<keyword evidence="3 4" id="KW-0067">ATP-binding</keyword>
<dbReference type="InterPro" id="IPR016185">
    <property type="entry name" value="PreATP-grasp_dom_sf"/>
</dbReference>
<dbReference type="Pfam" id="PF18603">
    <property type="entry name" value="LAL_C2"/>
    <property type="match status" value="1"/>
</dbReference>